<dbReference type="AlphaFoldDB" id="A0AA97P5K1"/>
<dbReference type="Proteomes" id="UP000011086">
    <property type="component" value="Unassembled WGS sequence"/>
</dbReference>
<reference evidence="2" key="1">
    <citation type="journal article" date="2012" name="PLoS Genet.">
        <title>Comparative analysis of the genomes of two field isolates of the rice blast fungus Magnaporthe oryzae.</title>
        <authorList>
            <person name="Xue M."/>
            <person name="Yang J."/>
            <person name="Li Z."/>
            <person name="Hu S."/>
            <person name="Yao N."/>
            <person name="Dean R.A."/>
            <person name="Zhao W."/>
            <person name="Shen M."/>
            <person name="Zhang H."/>
            <person name="Li C."/>
            <person name="Liu L."/>
            <person name="Cao L."/>
            <person name="Xu X."/>
            <person name="Xing Y."/>
            <person name="Hsiang T."/>
            <person name="Zhang Z."/>
            <person name="Xu J.R."/>
            <person name="Peng Y.L."/>
        </authorList>
    </citation>
    <scope>NUCLEOTIDE SEQUENCE</scope>
    <source>
        <strain evidence="2">Y34</strain>
    </source>
</reference>
<dbReference type="EMBL" id="JH793368">
    <property type="protein sequence ID" value="ELQ42471.1"/>
    <property type="molecule type" value="Genomic_DNA"/>
</dbReference>
<accession>A0AA97P5K1</accession>
<proteinExistence type="predicted"/>
<protein>
    <submittedName>
        <fullName evidence="2">Uncharacterized protein</fullName>
    </submittedName>
</protein>
<evidence type="ECO:0000313" key="2">
    <source>
        <dbReference type="EMBL" id="ELQ42471.1"/>
    </source>
</evidence>
<gene>
    <name evidence="2" type="ORF">OOU_Y34scaffold00207g36</name>
</gene>
<feature type="compositionally biased region" description="Polar residues" evidence="1">
    <location>
        <begin position="18"/>
        <end position="28"/>
    </location>
</feature>
<name>A0AA97P5K1_PYRO3</name>
<sequence>MDGESMSRGTKGGDPLAPSNQLANAGVV</sequence>
<feature type="region of interest" description="Disordered" evidence="1">
    <location>
        <begin position="1"/>
        <end position="28"/>
    </location>
</feature>
<evidence type="ECO:0000256" key="1">
    <source>
        <dbReference type="SAM" id="MobiDB-lite"/>
    </source>
</evidence>
<organism evidence="2">
    <name type="scientific">Pyricularia oryzae (strain Y34)</name>
    <name type="common">Rice blast fungus</name>
    <name type="synonym">Magnaporthe oryzae</name>
    <dbReference type="NCBI Taxonomy" id="1143189"/>
    <lineage>
        <taxon>Eukaryota</taxon>
        <taxon>Fungi</taxon>
        <taxon>Dikarya</taxon>
        <taxon>Ascomycota</taxon>
        <taxon>Pezizomycotina</taxon>
        <taxon>Sordariomycetes</taxon>
        <taxon>Sordariomycetidae</taxon>
        <taxon>Magnaporthales</taxon>
        <taxon>Pyriculariaceae</taxon>
        <taxon>Pyricularia</taxon>
    </lineage>
</organism>